<reference evidence="2" key="2">
    <citation type="submission" date="2023-06" db="EMBL/GenBank/DDBJ databases">
        <authorList>
            <person name="Swenson N.G."/>
            <person name="Wegrzyn J.L."/>
            <person name="Mcevoy S.L."/>
        </authorList>
    </citation>
    <scope>NUCLEOTIDE SEQUENCE</scope>
    <source>
        <strain evidence="2">NS2018</strain>
        <tissue evidence="2">Leaf</tissue>
    </source>
</reference>
<protein>
    <submittedName>
        <fullName evidence="2">Uncharacterized protein</fullName>
    </submittedName>
</protein>
<evidence type="ECO:0000313" key="3">
    <source>
        <dbReference type="Proteomes" id="UP001168877"/>
    </source>
</evidence>
<dbReference type="Proteomes" id="UP001168877">
    <property type="component" value="Unassembled WGS sequence"/>
</dbReference>
<reference evidence="2" key="1">
    <citation type="journal article" date="2022" name="Plant J.">
        <title>Strategies of tolerance reflected in two North American maple genomes.</title>
        <authorList>
            <person name="McEvoy S.L."/>
            <person name="Sezen U.U."/>
            <person name="Trouern-Trend A."/>
            <person name="McMahon S.M."/>
            <person name="Schaberg P.G."/>
            <person name="Yang J."/>
            <person name="Wegrzyn J.L."/>
            <person name="Swenson N.G."/>
        </authorList>
    </citation>
    <scope>NUCLEOTIDE SEQUENCE</scope>
    <source>
        <strain evidence="2">NS2018</strain>
    </source>
</reference>
<evidence type="ECO:0000313" key="2">
    <source>
        <dbReference type="EMBL" id="KAK0582302.1"/>
    </source>
</evidence>
<evidence type="ECO:0000256" key="1">
    <source>
        <dbReference type="SAM" id="MobiDB-lite"/>
    </source>
</evidence>
<feature type="compositionally biased region" description="Basic and acidic residues" evidence="1">
    <location>
        <begin position="63"/>
        <end position="73"/>
    </location>
</feature>
<gene>
    <name evidence="2" type="ORF">LWI29_023916</name>
</gene>
<feature type="region of interest" description="Disordered" evidence="1">
    <location>
        <begin position="140"/>
        <end position="180"/>
    </location>
</feature>
<dbReference type="EMBL" id="JAUESC010000384">
    <property type="protein sequence ID" value="KAK0582302.1"/>
    <property type="molecule type" value="Genomic_DNA"/>
</dbReference>
<comment type="caution">
    <text evidence="2">The sequence shown here is derived from an EMBL/GenBank/DDBJ whole genome shotgun (WGS) entry which is preliminary data.</text>
</comment>
<organism evidence="2 3">
    <name type="scientific">Acer saccharum</name>
    <name type="common">Sugar maple</name>
    <dbReference type="NCBI Taxonomy" id="4024"/>
    <lineage>
        <taxon>Eukaryota</taxon>
        <taxon>Viridiplantae</taxon>
        <taxon>Streptophyta</taxon>
        <taxon>Embryophyta</taxon>
        <taxon>Tracheophyta</taxon>
        <taxon>Spermatophyta</taxon>
        <taxon>Magnoliopsida</taxon>
        <taxon>eudicotyledons</taxon>
        <taxon>Gunneridae</taxon>
        <taxon>Pentapetalae</taxon>
        <taxon>rosids</taxon>
        <taxon>malvids</taxon>
        <taxon>Sapindales</taxon>
        <taxon>Sapindaceae</taxon>
        <taxon>Hippocastanoideae</taxon>
        <taxon>Acereae</taxon>
        <taxon>Acer</taxon>
    </lineage>
</organism>
<dbReference type="AlphaFoldDB" id="A0AA39S1M8"/>
<accession>A0AA39S1M8</accession>
<sequence length="194" mass="22778">MSRNKDKGTTDDSSIPVGLKIWKKALVGEMKWLMREELEHLHERLDQVENARAEQPQPVPQARGRERVPVRREVNDYYGDEYGEEKESENMSDNKDKGIIEESSIPVDLKLWKETLVGEMRRMMQGELDQLHERLDQVENARAEQPQPIPQARRRERVPVREEVNDYYGDDNDMEEDDRMSNVGAGRFRRGMVI</sequence>
<keyword evidence="3" id="KW-1185">Reference proteome</keyword>
<proteinExistence type="predicted"/>
<feature type="region of interest" description="Disordered" evidence="1">
    <location>
        <begin position="49"/>
        <end position="73"/>
    </location>
</feature>
<feature type="compositionally biased region" description="Acidic residues" evidence="1">
    <location>
        <begin position="168"/>
        <end position="178"/>
    </location>
</feature>
<name>A0AA39S1M8_ACESA</name>